<comment type="caution">
    <text evidence="1">The sequence shown here is derived from an EMBL/GenBank/DDBJ whole genome shotgun (WGS) entry which is preliminary data.</text>
</comment>
<sequence>MNGDLRVSFKPVPATNYVRMTVSVNGTRFRMTLKHIIPSDFQEELISLSSTLFRIYKESLLQHKPITAKELKKQLTASTPSLLYKTIYRSCTSHFLSIGKTISLEQYQFQLKTIKSIPIFCQLTYGIPEISILALPDTFLDQLEAFFANHSTEKHRSREQVQLIRTILLKEYRKGNIKLSDPLNQQLTLHNILEELTPEDVFYLQEVHLPCHYAAIRDIFIFSCFTGLNYASIKQLTCRQLRTMSDGSLWLFLKEEQIPLPDLSKQISNKISKISNDQLLFNKIPTIQLINRVLHIIALKSNIYKTITFKSAGKYYLSQQSVTKTKR</sequence>
<accession>A0AAW6LVM6</accession>
<evidence type="ECO:0000313" key="2">
    <source>
        <dbReference type="Proteomes" id="UP001221924"/>
    </source>
</evidence>
<dbReference type="AlphaFoldDB" id="A0AAW6LVM6"/>
<name>A0AAW6LVM6_9BACE</name>
<reference evidence="1" key="1">
    <citation type="submission" date="2023-03" db="EMBL/GenBank/DDBJ databases">
        <title>DFI Biobank Strains.</title>
        <authorList>
            <person name="Mostad J."/>
            <person name="Paddock L."/>
            <person name="Medina S."/>
            <person name="Waligurski E."/>
            <person name="Barat B."/>
            <person name="Smith R."/>
            <person name="Burgo V."/>
            <person name="Metcalfe C."/>
            <person name="Woodson C."/>
            <person name="Sundararajan A."/>
            <person name="Ramaswamy R."/>
            <person name="Lin H."/>
            <person name="Pamer E.G."/>
        </authorList>
    </citation>
    <scope>NUCLEOTIDE SEQUENCE</scope>
    <source>
        <strain evidence="1">DFI.9.5</strain>
    </source>
</reference>
<organism evidence="1 2">
    <name type="scientific">Bacteroides cellulosilyticus</name>
    <dbReference type="NCBI Taxonomy" id="246787"/>
    <lineage>
        <taxon>Bacteria</taxon>
        <taxon>Pseudomonadati</taxon>
        <taxon>Bacteroidota</taxon>
        <taxon>Bacteroidia</taxon>
        <taxon>Bacteroidales</taxon>
        <taxon>Bacteroidaceae</taxon>
        <taxon>Bacteroides</taxon>
    </lineage>
</organism>
<protein>
    <submittedName>
        <fullName evidence="1">Uncharacterized protein</fullName>
    </submittedName>
</protein>
<proteinExistence type="predicted"/>
<dbReference type="EMBL" id="JARFID010000004">
    <property type="protein sequence ID" value="MDE8693675.1"/>
    <property type="molecule type" value="Genomic_DNA"/>
</dbReference>
<gene>
    <name evidence="1" type="ORF">PZH42_06125</name>
</gene>
<dbReference type="RefSeq" id="WP_259029055.1">
    <property type="nucleotide sequence ID" value="NZ_JANUNF010000001.1"/>
</dbReference>
<evidence type="ECO:0000313" key="1">
    <source>
        <dbReference type="EMBL" id="MDE8693675.1"/>
    </source>
</evidence>
<dbReference type="Proteomes" id="UP001221924">
    <property type="component" value="Unassembled WGS sequence"/>
</dbReference>